<keyword evidence="1" id="KW-0285">Flavoprotein</keyword>
<keyword evidence="4" id="KW-0503">Monooxygenase</keyword>
<keyword evidence="3 6" id="KW-0560">Oxidoreductase</keyword>
<dbReference type="GO" id="GO:0046306">
    <property type="term" value="P:alkanesulfonate catabolic process"/>
    <property type="evidence" value="ECO:0007669"/>
    <property type="project" value="TreeGrafter"/>
</dbReference>
<reference evidence="6 7" key="1">
    <citation type="submission" date="2019-02" db="EMBL/GenBank/DDBJ databases">
        <authorList>
            <person name="Khodamoradi S."/>
            <person name="Hahnke R.L."/>
            <person name="Kaempfer P."/>
            <person name="Schumann P."/>
            <person name="Rohde M."/>
            <person name="Steinert M."/>
            <person name="Luzhetskyy A."/>
            <person name="Wink J."/>
            <person name="Ruckert C."/>
        </authorList>
    </citation>
    <scope>NUCLEOTIDE SEQUENCE [LARGE SCALE GENOMIC DNA]</scope>
    <source>
        <strain evidence="6 7">M2</strain>
    </source>
</reference>
<dbReference type="Proteomes" id="UP000292235">
    <property type="component" value="Chromosome"/>
</dbReference>
<dbReference type="InterPro" id="IPR019923">
    <property type="entry name" value="Lucif-like_OxRdtase_MSMEG_2516"/>
</dbReference>
<proteinExistence type="predicted"/>
<dbReference type="PANTHER" id="PTHR42847:SF4">
    <property type="entry name" value="ALKANESULFONATE MONOOXYGENASE-RELATED"/>
    <property type="match status" value="1"/>
</dbReference>
<dbReference type="NCBIfam" id="TIGR03621">
    <property type="entry name" value="F420_MSMEG_2516"/>
    <property type="match status" value="1"/>
</dbReference>
<dbReference type="SUPFAM" id="SSF51679">
    <property type="entry name" value="Bacterial luciferase-like"/>
    <property type="match status" value="1"/>
</dbReference>
<dbReference type="PANTHER" id="PTHR42847">
    <property type="entry name" value="ALKANESULFONATE MONOOXYGENASE"/>
    <property type="match status" value="1"/>
</dbReference>
<evidence type="ECO:0000256" key="2">
    <source>
        <dbReference type="ARBA" id="ARBA00022643"/>
    </source>
</evidence>
<keyword evidence="2" id="KW-0288">FMN</keyword>
<name>A0A4P6Q477_9ACTN</name>
<dbReference type="KEGG" id="strr:EKD16_09655"/>
<evidence type="ECO:0000259" key="5">
    <source>
        <dbReference type="Pfam" id="PF00296"/>
    </source>
</evidence>
<dbReference type="RefSeq" id="WP_131098033.1">
    <property type="nucleotide sequence ID" value="NZ_CP036455.1"/>
</dbReference>
<dbReference type="Pfam" id="PF00296">
    <property type="entry name" value="Bac_luciferase"/>
    <property type="match status" value="1"/>
</dbReference>
<keyword evidence="7" id="KW-1185">Reference proteome</keyword>
<evidence type="ECO:0000256" key="4">
    <source>
        <dbReference type="ARBA" id="ARBA00023033"/>
    </source>
</evidence>
<evidence type="ECO:0000256" key="1">
    <source>
        <dbReference type="ARBA" id="ARBA00022630"/>
    </source>
</evidence>
<dbReference type="InterPro" id="IPR036661">
    <property type="entry name" value="Luciferase-like_sf"/>
</dbReference>
<dbReference type="GO" id="GO:0052749">
    <property type="term" value="F:glucose-6-phosphate dehydrogenase (coenzyme F420) activity"/>
    <property type="evidence" value="ECO:0007669"/>
    <property type="project" value="UniProtKB-EC"/>
</dbReference>
<dbReference type="OrthoDB" id="4288123at2"/>
<evidence type="ECO:0000313" key="6">
    <source>
        <dbReference type="EMBL" id="QBI53719.1"/>
    </source>
</evidence>
<dbReference type="InterPro" id="IPR011251">
    <property type="entry name" value="Luciferase-like_dom"/>
</dbReference>
<dbReference type="AlphaFoldDB" id="A0A4P6Q477"/>
<dbReference type="EC" id="1.1.98.2" evidence="6"/>
<gene>
    <name evidence="6" type="primary">fgd1</name>
    <name evidence="6" type="ORF">EKD16_09655</name>
</gene>
<dbReference type="GO" id="GO:0008726">
    <property type="term" value="F:alkanesulfonate monooxygenase activity"/>
    <property type="evidence" value="ECO:0007669"/>
    <property type="project" value="TreeGrafter"/>
</dbReference>
<protein>
    <submittedName>
        <fullName evidence="6">F420-dependent glucose-6-phosphate dehydrogenase</fullName>
        <ecNumber evidence="6">1.1.98.2</ecNumber>
    </submittedName>
</protein>
<organism evidence="6 7">
    <name type="scientific">Streptomonospora litoralis</name>
    <dbReference type="NCBI Taxonomy" id="2498135"/>
    <lineage>
        <taxon>Bacteria</taxon>
        <taxon>Bacillati</taxon>
        <taxon>Actinomycetota</taxon>
        <taxon>Actinomycetes</taxon>
        <taxon>Streptosporangiales</taxon>
        <taxon>Nocardiopsidaceae</taxon>
        <taxon>Streptomonospora</taxon>
    </lineage>
</organism>
<evidence type="ECO:0000256" key="3">
    <source>
        <dbReference type="ARBA" id="ARBA00023002"/>
    </source>
</evidence>
<sequence length="317" mass="34160">MRKFRFGFNSRQEEIDRWTQVCRTAEESGYDVVQAPDHLGAASPFALLAAAAVATSRLRLGTLVLNNEFWNPALLAREAATVDRLSAGRLELGLGAGHMKSEFEAADIPWRPHTERMDRLERSIGELDRLFAEDGQQPLPHQVPRPPLLIGAHGERGLEMAARHADIVGFSGLTQVKGARMGTFNVADRAETRRRVDFVREQAGQRADGLEFNVLAQGVVVTDDAEKAAAELAAAYSVPGLETGRQVLESPFVLVGTTAEIAAELIAAREEFGFSYITTHGPFRDALAEVIPVVREAAGEPVGTGAGGAPAATQRDG</sequence>
<accession>A0A4P6Q477</accession>
<dbReference type="InterPro" id="IPR050172">
    <property type="entry name" value="SsuD_RutA_monooxygenase"/>
</dbReference>
<dbReference type="Gene3D" id="3.20.20.30">
    <property type="entry name" value="Luciferase-like domain"/>
    <property type="match status" value="1"/>
</dbReference>
<feature type="domain" description="Luciferase-like" evidence="5">
    <location>
        <begin position="12"/>
        <end position="238"/>
    </location>
</feature>
<evidence type="ECO:0000313" key="7">
    <source>
        <dbReference type="Proteomes" id="UP000292235"/>
    </source>
</evidence>
<dbReference type="EMBL" id="CP036455">
    <property type="protein sequence ID" value="QBI53719.1"/>
    <property type="molecule type" value="Genomic_DNA"/>
</dbReference>